<dbReference type="OrthoDB" id="9811902at2"/>
<dbReference type="Pfam" id="PF13579">
    <property type="entry name" value="Glyco_trans_4_4"/>
    <property type="match status" value="1"/>
</dbReference>
<protein>
    <submittedName>
        <fullName evidence="3">Glycosyltransferase involved in cell wall bisynthesis</fullName>
    </submittedName>
</protein>
<proteinExistence type="predicted"/>
<dbReference type="STRING" id="1150368.SAMN02927921_03002"/>
<name>A0A1K1QZN3_9FLAO</name>
<keyword evidence="3" id="KW-0808">Transferase</keyword>
<gene>
    <name evidence="3" type="ORF">SAMN02927921_03002</name>
</gene>
<evidence type="ECO:0000313" key="3">
    <source>
        <dbReference type="EMBL" id="SFW65237.1"/>
    </source>
</evidence>
<dbReference type="EMBL" id="FPJE01000017">
    <property type="protein sequence ID" value="SFW65237.1"/>
    <property type="molecule type" value="Genomic_DNA"/>
</dbReference>
<keyword evidence="4" id="KW-1185">Reference proteome</keyword>
<dbReference type="PANTHER" id="PTHR45947">
    <property type="entry name" value="SULFOQUINOVOSYL TRANSFERASE SQD2"/>
    <property type="match status" value="1"/>
</dbReference>
<dbReference type="RefSeq" id="WP_072318202.1">
    <property type="nucleotide sequence ID" value="NZ_FPJE01000017.1"/>
</dbReference>
<dbReference type="AlphaFoldDB" id="A0A1K1QZN3"/>
<evidence type="ECO:0000259" key="1">
    <source>
        <dbReference type="Pfam" id="PF00534"/>
    </source>
</evidence>
<dbReference type="InterPro" id="IPR028098">
    <property type="entry name" value="Glyco_trans_4-like_N"/>
</dbReference>
<dbReference type="CDD" id="cd03794">
    <property type="entry name" value="GT4_WbuB-like"/>
    <property type="match status" value="1"/>
</dbReference>
<feature type="domain" description="Glycosyltransferase subfamily 4-like N-terminal" evidence="2">
    <location>
        <begin position="20"/>
        <end position="198"/>
    </location>
</feature>
<reference evidence="3 4" key="1">
    <citation type="submission" date="2016-11" db="EMBL/GenBank/DDBJ databases">
        <authorList>
            <person name="Jaros S."/>
            <person name="Januszkiewicz K."/>
            <person name="Wedrychowicz H."/>
        </authorList>
    </citation>
    <scope>NUCLEOTIDE SEQUENCE [LARGE SCALE GENOMIC DNA]</scope>
    <source>
        <strain evidence="3 4">CGMCC 1.12145</strain>
    </source>
</reference>
<accession>A0A1K1QZN3</accession>
<sequence>MRILLIKQLFNPEPTAKSLDFALELKKRGHEVQVLTGFPSYPLGEIYEGYKQKLWKREVMEGIEVIRVPIYPNQSDNGMKRMLHYLSYAFSASLFGPFLVKRPDVAFVYQGAIPVGIPATVFKWFRGIPFVYDINDLWPETVAVSGMMKNKRLLKLINAWCDFNYRRASKITVATPGFKQRLIEKGVPESKISFVPNWSRDKYSTAGLDEELKENYFPGDKFHVLYAGNLGVVQALDIVLEVAQQLKQEGNSNIQFTLLGGGADEARLKNKRKQMELDNVQFIERVDGGEVTKYLNSADALLVHLKNTDLFEITIPSKILSYLRTGKPILMGLKGNAAEIIKTSGAGFLFEPQDADDLKQKLDELYHLSRDERKNMGKKGIEYYDNNLSIVASTEKLEKAFFEILKQ</sequence>
<feature type="domain" description="Glycosyl transferase family 1" evidence="1">
    <location>
        <begin position="211"/>
        <end position="381"/>
    </location>
</feature>
<dbReference type="Gene3D" id="3.40.50.2000">
    <property type="entry name" value="Glycogen Phosphorylase B"/>
    <property type="match status" value="2"/>
</dbReference>
<dbReference type="GO" id="GO:0016758">
    <property type="term" value="F:hexosyltransferase activity"/>
    <property type="evidence" value="ECO:0007669"/>
    <property type="project" value="TreeGrafter"/>
</dbReference>
<organism evidence="3 4">
    <name type="scientific">Sinomicrobium oceani</name>
    <dbReference type="NCBI Taxonomy" id="1150368"/>
    <lineage>
        <taxon>Bacteria</taxon>
        <taxon>Pseudomonadati</taxon>
        <taxon>Bacteroidota</taxon>
        <taxon>Flavobacteriia</taxon>
        <taxon>Flavobacteriales</taxon>
        <taxon>Flavobacteriaceae</taxon>
        <taxon>Sinomicrobium</taxon>
    </lineage>
</organism>
<dbReference type="Pfam" id="PF00534">
    <property type="entry name" value="Glycos_transf_1"/>
    <property type="match status" value="1"/>
</dbReference>
<dbReference type="PANTHER" id="PTHR45947:SF3">
    <property type="entry name" value="SULFOQUINOVOSYL TRANSFERASE SQD2"/>
    <property type="match status" value="1"/>
</dbReference>
<evidence type="ECO:0000259" key="2">
    <source>
        <dbReference type="Pfam" id="PF13579"/>
    </source>
</evidence>
<dbReference type="InterPro" id="IPR050194">
    <property type="entry name" value="Glycosyltransferase_grp1"/>
</dbReference>
<dbReference type="SUPFAM" id="SSF53756">
    <property type="entry name" value="UDP-Glycosyltransferase/glycogen phosphorylase"/>
    <property type="match status" value="1"/>
</dbReference>
<evidence type="ECO:0000313" key="4">
    <source>
        <dbReference type="Proteomes" id="UP000182248"/>
    </source>
</evidence>
<dbReference type="Proteomes" id="UP000182248">
    <property type="component" value="Unassembled WGS sequence"/>
</dbReference>
<dbReference type="InterPro" id="IPR001296">
    <property type="entry name" value="Glyco_trans_1"/>
</dbReference>